<name>A0A7X5APP4_9GAMM</name>
<comment type="caution">
    <text evidence="9">The sequence shown here is derived from an EMBL/GenBank/DDBJ whole genome shotgun (WGS) entry which is preliminary data.</text>
</comment>
<dbReference type="InterPro" id="IPR006153">
    <property type="entry name" value="Cation/H_exchanger_TM"/>
</dbReference>
<dbReference type="OrthoDB" id="9778229at2"/>
<dbReference type="Proteomes" id="UP000487929">
    <property type="component" value="Unassembled WGS sequence"/>
</dbReference>
<feature type="domain" description="Cation/H+ exchanger transmembrane" evidence="8">
    <location>
        <begin position="29"/>
        <end position="368"/>
    </location>
</feature>
<evidence type="ECO:0000256" key="7">
    <source>
        <dbReference type="SAM" id="Phobius"/>
    </source>
</evidence>
<feature type="transmembrane region" description="Helical" evidence="7">
    <location>
        <begin position="12"/>
        <end position="32"/>
    </location>
</feature>
<feature type="transmembrane region" description="Helical" evidence="7">
    <location>
        <begin position="126"/>
        <end position="144"/>
    </location>
</feature>
<sequence length="407" mass="42219">MSDMLSALPLHLSPAATALVFLGLILSSSILADAVASRTRLPRISLLVLVGLGVAVVQQLVLGQAEPAPLDGLGEPLIQLALVMVAFLLGGELTVERLRSTGPLILILSLSVIGVGALLVGGGLAALGFPLAVAVTLAAISVATDPAAVSETVHESGDTRLRARLLLGIVAIDDGWGILAFGLAMALLGWWLSGDGHTALAMAGWELGGALLLGMAIGLPAAWLTGRLRPGEPTQVEALALILLLAGLSSWLEVSALLAAMVAGALVANLSRHHTRSFNEVEHIEWPFLVFFFVLSGASVDLRHLDDALWLTLAYIVLRLAGRYLGGLLGVRLARVRQAELPGNIGLALTPQAGVAMGMALLAAERFPEYGPLLLSAVVGSTLVFEMLGPLLVRRVLAEPTGVKGDT</sequence>
<dbReference type="GO" id="GO:0016020">
    <property type="term" value="C:membrane"/>
    <property type="evidence" value="ECO:0007669"/>
    <property type="project" value="UniProtKB-SubCell"/>
</dbReference>
<feature type="transmembrane region" description="Helical" evidence="7">
    <location>
        <begin position="102"/>
        <end position="120"/>
    </location>
</feature>
<keyword evidence="5" id="KW-0406">Ion transport</keyword>
<evidence type="ECO:0000259" key="8">
    <source>
        <dbReference type="Pfam" id="PF00999"/>
    </source>
</evidence>
<comment type="subcellular location">
    <subcellularLocation>
        <location evidence="1">Membrane</location>
        <topology evidence="1">Multi-pass membrane protein</topology>
    </subcellularLocation>
</comment>
<dbReference type="AlphaFoldDB" id="A0A7X5APP4"/>
<evidence type="ECO:0000313" key="10">
    <source>
        <dbReference type="Proteomes" id="UP000487929"/>
    </source>
</evidence>
<evidence type="ECO:0000256" key="2">
    <source>
        <dbReference type="ARBA" id="ARBA00022449"/>
    </source>
</evidence>
<dbReference type="Gene3D" id="1.20.1530.20">
    <property type="match status" value="1"/>
</dbReference>
<dbReference type="GO" id="GO:0015297">
    <property type="term" value="F:antiporter activity"/>
    <property type="evidence" value="ECO:0007669"/>
    <property type="project" value="UniProtKB-KW"/>
</dbReference>
<keyword evidence="3 7" id="KW-0812">Transmembrane</keyword>
<keyword evidence="6 7" id="KW-0472">Membrane</keyword>
<evidence type="ECO:0000256" key="4">
    <source>
        <dbReference type="ARBA" id="ARBA00022989"/>
    </source>
</evidence>
<dbReference type="PANTHER" id="PTHR43021:SF2">
    <property type="entry name" value="CATION_H+ EXCHANGER DOMAIN-CONTAINING PROTEIN"/>
    <property type="match status" value="1"/>
</dbReference>
<feature type="transmembrane region" description="Helical" evidence="7">
    <location>
        <begin position="77"/>
        <end position="95"/>
    </location>
</feature>
<dbReference type="GO" id="GO:1902600">
    <property type="term" value="P:proton transmembrane transport"/>
    <property type="evidence" value="ECO:0007669"/>
    <property type="project" value="InterPro"/>
</dbReference>
<gene>
    <name evidence="9" type="ORF">GRB96_04090</name>
</gene>
<accession>A0A7X5APP4</accession>
<proteinExistence type="predicted"/>
<keyword evidence="10" id="KW-1185">Reference proteome</keyword>
<evidence type="ECO:0000313" key="9">
    <source>
        <dbReference type="EMBL" id="NAW33602.1"/>
    </source>
</evidence>
<dbReference type="InterPro" id="IPR038770">
    <property type="entry name" value="Na+/solute_symporter_sf"/>
</dbReference>
<organism evidence="9 10">
    <name type="scientific">Halomonas alimentaria</name>
    <dbReference type="NCBI Taxonomy" id="147248"/>
    <lineage>
        <taxon>Bacteria</taxon>
        <taxon>Pseudomonadati</taxon>
        <taxon>Pseudomonadota</taxon>
        <taxon>Gammaproteobacteria</taxon>
        <taxon>Oceanospirillales</taxon>
        <taxon>Halomonadaceae</taxon>
        <taxon>Halomonas</taxon>
    </lineage>
</organism>
<protein>
    <submittedName>
        <fullName evidence="9">Cation:proton antiporter</fullName>
    </submittedName>
</protein>
<feature type="transmembrane region" description="Helical" evidence="7">
    <location>
        <begin position="345"/>
        <end position="364"/>
    </location>
</feature>
<evidence type="ECO:0000256" key="6">
    <source>
        <dbReference type="ARBA" id="ARBA00023136"/>
    </source>
</evidence>
<evidence type="ECO:0000256" key="1">
    <source>
        <dbReference type="ARBA" id="ARBA00004141"/>
    </source>
</evidence>
<feature type="transmembrane region" description="Helical" evidence="7">
    <location>
        <begin position="204"/>
        <end position="226"/>
    </location>
</feature>
<keyword evidence="2" id="KW-0813">Transport</keyword>
<evidence type="ECO:0000256" key="3">
    <source>
        <dbReference type="ARBA" id="ARBA00022692"/>
    </source>
</evidence>
<dbReference type="PANTHER" id="PTHR43021">
    <property type="entry name" value="NA(+)/H(+) ANTIPORTER-RELATED"/>
    <property type="match status" value="1"/>
</dbReference>
<dbReference type="Pfam" id="PF00999">
    <property type="entry name" value="Na_H_Exchanger"/>
    <property type="match status" value="1"/>
</dbReference>
<reference evidence="9 10" key="1">
    <citation type="submission" date="2019-12" db="EMBL/GenBank/DDBJ databases">
        <title>Draft genome sequencing of Halomonas alimentaria DSM 15356.</title>
        <authorList>
            <person name="Pandiyan K."/>
            <person name="Kushwaha P."/>
            <person name="Gowdham M."/>
            <person name="Chakdar H."/>
            <person name="Singh A."/>
            <person name="Kumar M."/>
            <person name="Saxena A.K."/>
        </authorList>
    </citation>
    <scope>NUCLEOTIDE SEQUENCE [LARGE SCALE GENOMIC DNA]</scope>
    <source>
        <strain evidence="9 10">DSM 15356</strain>
    </source>
</reference>
<feature type="transmembrane region" description="Helical" evidence="7">
    <location>
        <begin position="373"/>
        <end position="393"/>
    </location>
</feature>
<dbReference type="RefSeq" id="WP_161430761.1">
    <property type="nucleotide sequence ID" value="NZ_WUTT01000001.1"/>
</dbReference>
<keyword evidence="2" id="KW-0050">Antiport</keyword>
<dbReference type="EMBL" id="WUTT01000001">
    <property type="protein sequence ID" value="NAW33602.1"/>
    <property type="molecule type" value="Genomic_DNA"/>
</dbReference>
<feature type="transmembrane region" description="Helical" evidence="7">
    <location>
        <begin position="44"/>
        <end position="65"/>
    </location>
</feature>
<feature type="transmembrane region" description="Helical" evidence="7">
    <location>
        <begin position="165"/>
        <end position="192"/>
    </location>
</feature>
<feature type="transmembrane region" description="Helical" evidence="7">
    <location>
        <begin position="238"/>
        <end position="266"/>
    </location>
</feature>
<feature type="transmembrane region" description="Helical" evidence="7">
    <location>
        <begin position="309"/>
        <end position="325"/>
    </location>
</feature>
<evidence type="ECO:0000256" key="5">
    <source>
        <dbReference type="ARBA" id="ARBA00023065"/>
    </source>
</evidence>
<keyword evidence="4 7" id="KW-1133">Transmembrane helix</keyword>